<gene>
    <name evidence="2" type="ORF">CCR94_18895</name>
</gene>
<sequence length="107" mass="12364">MSAIGVQLIRKRRPIRKMEGAKMENTTRRNAFRLFGAALLAGVVANSGEAEAQPYDPYDRPLRPPPPRDDWGRPRRPPPPPPGYGPPPWRRRCWWKETPWGPRKVCR</sequence>
<reference evidence="2 3" key="1">
    <citation type="journal article" date="2018" name="Arch. Microbiol.">
        <title>New insights into the metabolic potential of the phototrophic purple bacterium Rhodopila globiformis DSM 161(T) from its draft genome sequence and evidence for a vanadium-dependent nitrogenase.</title>
        <authorList>
            <person name="Imhoff J.F."/>
            <person name="Rahn T."/>
            <person name="Kunzel S."/>
            <person name="Neulinger S.C."/>
        </authorList>
    </citation>
    <scope>NUCLEOTIDE SEQUENCE [LARGE SCALE GENOMIC DNA]</scope>
    <source>
        <strain evidence="2 3">DSM 16996</strain>
    </source>
</reference>
<feature type="compositionally biased region" description="Pro residues" evidence="1">
    <location>
        <begin position="77"/>
        <end position="88"/>
    </location>
</feature>
<organism evidence="2 3">
    <name type="scientific">Rhodoblastus sphagnicola</name>
    <dbReference type="NCBI Taxonomy" id="333368"/>
    <lineage>
        <taxon>Bacteria</taxon>
        <taxon>Pseudomonadati</taxon>
        <taxon>Pseudomonadota</taxon>
        <taxon>Alphaproteobacteria</taxon>
        <taxon>Hyphomicrobiales</taxon>
        <taxon>Rhodoblastaceae</taxon>
        <taxon>Rhodoblastus</taxon>
    </lineage>
</organism>
<evidence type="ECO:0000313" key="3">
    <source>
        <dbReference type="Proteomes" id="UP000239089"/>
    </source>
</evidence>
<dbReference type="EMBL" id="NHSJ01000118">
    <property type="protein sequence ID" value="PPQ27925.1"/>
    <property type="molecule type" value="Genomic_DNA"/>
</dbReference>
<feature type="compositionally biased region" description="Basic and acidic residues" evidence="1">
    <location>
        <begin position="57"/>
        <end position="73"/>
    </location>
</feature>
<dbReference type="Proteomes" id="UP000239089">
    <property type="component" value="Unassembled WGS sequence"/>
</dbReference>
<evidence type="ECO:0000313" key="2">
    <source>
        <dbReference type="EMBL" id="PPQ27925.1"/>
    </source>
</evidence>
<feature type="region of interest" description="Disordered" evidence="1">
    <location>
        <begin position="51"/>
        <end position="93"/>
    </location>
</feature>
<protein>
    <submittedName>
        <fullName evidence="2">Uncharacterized protein</fullName>
    </submittedName>
</protein>
<proteinExistence type="predicted"/>
<dbReference type="AlphaFoldDB" id="A0A2S6MZW9"/>
<keyword evidence="3" id="KW-1185">Reference proteome</keyword>
<comment type="caution">
    <text evidence="2">The sequence shown here is derived from an EMBL/GenBank/DDBJ whole genome shotgun (WGS) entry which is preliminary data.</text>
</comment>
<name>A0A2S6MZW9_9HYPH</name>
<accession>A0A2S6MZW9</accession>
<evidence type="ECO:0000256" key="1">
    <source>
        <dbReference type="SAM" id="MobiDB-lite"/>
    </source>
</evidence>